<evidence type="ECO:0000259" key="5">
    <source>
        <dbReference type="Pfam" id="PF10531"/>
    </source>
</evidence>
<geneLocation type="plasmid" evidence="7">
    <name>pMk2240A</name>
</geneLocation>
<dbReference type="PANTHER" id="PTHR33619">
    <property type="entry name" value="POLYSACCHARIDE EXPORT PROTEIN GFCE-RELATED"/>
    <property type="match status" value="1"/>
</dbReference>
<dbReference type="Pfam" id="PF02563">
    <property type="entry name" value="Poly_export"/>
    <property type="match status" value="1"/>
</dbReference>
<dbReference type="InterPro" id="IPR058781">
    <property type="entry name" value="HH_AprE-like"/>
</dbReference>
<proteinExistence type="predicted"/>
<dbReference type="InterPro" id="IPR019554">
    <property type="entry name" value="Soluble_ligand-bd"/>
</dbReference>
<reference evidence="7" key="1">
    <citation type="submission" date="2024-06" db="EMBL/GenBank/DDBJ databases">
        <title>Mesorhizobium karijinii sp. nov., a symbiont of the iconic Swainsona formosa from arid Australia.</title>
        <authorList>
            <person name="Hill Y.J."/>
            <person name="Watkin E.L.J."/>
            <person name="O'Hara G.W."/>
            <person name="Terpolilli J."/>
            <person name="Tye M.L."/>
            <person name="Kohlmeier M.G."/>
        </authorList>
    </citation>
    <scope>NUCLEOTIDE SEQUENCE</scope>
    <source>
        <strain evidence="7">WSM2240</strain>
        <plasmid evidence="7">pMk2240A</plasmid>
    </source>
</reference>
<evidence type="ECO:0000256" key="3">
    <source>
        <dbReference type="SAM" id="MobiDB-lite"/>
    </source>
</evidence>
<evidence type="ECO:0000256" key="2">
    <source>
        <dbReference type="SAM" id="Coils"/>
    </source>
</evidence>
<feature type="coiled-coil region" evidence="2">
    <location>
        <begin position="241"/>
        <end position="282"/>
    </location>
</feature>
<dbReference type="PANTHER" id="PTHR33619:SF3">
    <property type="entry name" value="POLYSACCHARIDE EXPORT PROTEIN GFCE-RELATED"/>
    <property type="match status" value="1"/>
</dbReference>
<accession>A0AAU8CYZ5</accession>
<evidence type="ECO:0000259" key="6">
    <source>
        <dbReference type="Pfam" id="PF25994"/>
    </source>
</evidence>
<dbReference type="Pfam" id="PF25994">
    <property type="entry name" value="HH_AprE"/>
    <property type="match status" value="1"/>
</dbReference>
<feature type="region of interest" description="Disordered" evidence="3">
    <location>
        <begin position="437"/>
        <end position="460"/>
    </location>
</feature>
<feature type="domain" description="Polysaccharide export protein N-terminal" evidence="4">
    <location>
        <begin position="43"/>
        <end position="127"/>
    </location>
</feature>
<dbReference type="AlphaFoldDB" id="A0AAU8CYZ5"/>
<organism evidence="7">
    <name type="scientific">Mesorhizobium sp. WSM2240</name>
    <dbReference type="NCBI Taxonomy" id="3228851"/>
    <lineage>
        <taxon>Bacteria</taxon>
        <taxon>Pseudomonadati</taxon>
        <taxon>Pseudomonadota</taxon>
        <taxon>Alphaproteobacteria</taxon>
        <taxon>Hyphomicrobiales</taxon>
        <taxon>Phyllobacteriaceae</taxon>
        <taxon>Mesorhizobium</taxon>
    </lineage>
</organism>
<keyword evidence="1" id="KW-0732">Signal</keyword>
<sequence>MIPKLSAIAARPTQFRFSVLKRLALASAVSIVVAAHPQPLPAGEYLLGPQDKVRLKIYEWRPSRDVIFEWTALNDEFVVGADGTLFLPFAGQVEAQGTATSELAGAISDRLMQQMGLGRRPDVAVEIVQFRPFYIVGHVTQPGEFPYRPGLTVLQAIGIAGGLRTREENISRLEREVIAARGDVGLLELTHISLLARKARLEAELADSKQISFPAALTQRSTEGSVALLMQQERMIFDARTDGLRTQLRSLSELREFLEKELASLETQLTFHDKQVALIQQELSGVSSLVQKGLAAAPRELALERTLAQIQSDRLTAQTSLLRARQEISRTDIAIVDLRNRRANEVAETLRETQTQLNEITRRADTAVQLLHESEITAPALLAMRTRSERVQPVYKIVRTTGTGPTEFIADETTPIEPGDSVKIEIPLPQSAISAAHPAAPDLTRPVTSPAAALDAAGTN</sequence>
<keyword evidence="2" id="KW-0175">Coiled coil</keyword>
<name>A0AAU8CYZ5_9HYPH</name>
<dbReference type="InterPro" id="IPR049712">
    <property type="entry name" value="Poly_export"/>
</dbReference>
<feature type="domain" description="AprE-like long alpha-helical hairpin" evidence="6">
    <location>
        <begin position="181"/>
        <end position="367"/>
    </location>
</feature>
<dbReference type="EMBL" id="CP159256">
    <property type="protein sequence ID" value="XCG52165.1"/>
    <property type="molecule type" value="Genomic_DNA"/>
</dbReference>
<dbReference type="InterPro" id="IPR003715">
    <property type="entry name" value="Poly_export_N"/>
</dbReference>
<evidence type="ECO:0000256" key="1">
    <source>
        <dbReference type="ARBA" id="ARBA00022729"/>
    </source>
</evidence>
<evidence type="ECO:0000259" key="4">
    <source>
        <dbReference type="Pfam" id="PF02563"/>
    </source>
</evidence>
<protein>
    <submittedName>
        <fullName evidence="7">Polysaccharide biosynthesis/export family protein</fullName>
    </submittedName>
</protein>
<dbReference type="RefSeq" id="WP_353646372.1">
    <property type="nucleotide sequence ID" value="NZ_CP159256.1"/>
</dbReference>
<dbReference type="GO" id="GO:0015159">
    <property type="term" value="F:polysaccharide transmembrane transporter activity"/>
    <property type="evidence" value="ECO:0007669"/>
    <property type="project" value="InterPro"/>
</dbReference>
<gene>
    <name evidence="7" type="ORF">ABVK50_32235</name>
</gene>
<dbReference type="Pfam" id="PF10531">
    <property type="entry name" value="SLBB"/>
    <property type="match status" value="1"/>
</dbReference>
<keyword evidence="7" id="KW-0614">Plasmid</keyword>
<evidence type="ECO:0000313" key="7">
    <source>
        <dbReference type="EMBL" id="XCG52165.1"/>
    </source>
</evidence>
<dbReference type="Gene3D" id="3.30.1950.10">
    <property type="entry name" value="wza like domain"/>
    <property type="match status" value="1"/>
</dbReference>
<feature type="domain" description="Soluble ligand binding" evidence="5">
    <location>
        <begin position="133"/>
        <end position="173"/>
    </location>
</feature>